<dbReference type="InterPro" id="IPR036599">
    <property type="entry name" value="DNA_ligase_N_sf"/>
</dbReference>
<evidence type="ECO:0000256" key="14">
    <source>
        <dbReference type="ARBA" id="ARBA00034003"/>
    </source>
</evidence>
<dbReference type="AlphaFoldDB" id="A9UP66"/>
<evidence type="ECO:0000256" key="7">
    <source>
        <dbReference type="ARBA" id="ARBA00022741"/>
    </source>
</evidence>
<keyword evidence="13" id="KW-0539">Nucleus</keyword>
<dbReference type="FunFam" id="2.40.50.140:FF:000150">
    <property type="entry name" value="DNA ligase"/>
    <property type="match status" value="1"/>
</dbReference>
<evidence type="ECO:0000256" key="11">
    <source>
        <dbReference type="ARBA" id="ARBA00023172"/>
    </source>
</evidence>
<dbReference type="EMBL" id="CH991543">
    <property type="protein sequence ID" value="EDQ92366.1"/>
    <property type="molecule type" value="Genomic_DNA"/>
</dbReference>
<dbReference type="Gene3D" id="3.40.50.10190">
    <property type="entry name" value="BRCT domain"/>
    <property type="match status" value="1"/>
</dbReference>
<dbReference type="InterPro" id="IPR012308">
    <property type="entry name" value="DNA_ligase_ATP-dep_N"/>
</dbReference>
<dbReference type="InterPro" id="IPR012340">
    <property type="entry name" value="NA-bd_OB-fold"/>
</dbReference>
<feature type="region of interest" description="Disordered" evidence="17">
    <location>
        <begin position="159"/>
        <end position="198"/>
    </location>
</feature>
<evidence type="ECO:0000256" key="5">
    <source>
        <dbReference type="ARBA" id="ARBA00022723"/>
    </source>
</evidence>
<dbReference type="Gene3D" id="1.10.3260.10">
    <property type="entry name" value="DNA ligase, ATP-dependent, N-terminal domain"/>
    <property type="match status" value="1"/>
</dbReference>
<dbReference type="GO" id="GO:0006310">
    <property type="term" value="P:DNA recombination"/>
    <property type="evidence" value="ECO:0007669"/>
    <property type="project" value="UniProtKB-KW"/>
</dbReference>
<dbReference type="PANTHER" id="PTHR45997:SF1">
    <property type="entry name" value="DNA LIGASE 4"/>
    <property type="match status" value="1"/>
</dbReference>
<proteinExistence type="inferred from homology"/>
<dbReference type="KEGG" id="mbr:MONBRDRAFT_21978"/>
<dbReference type="GO" id="GO:0046872">
    <property type="term" value="F:metal ion binding"/>
    <property type="evidence" value="ECO:0007669"/>
    <property type="project" value="UniProtKB-KW"/>
</dbReference>
<evidence type="ECO:0000256" key="3">
    <source>
        <dbReference type="ARBA" id="ARBA00007572"/>
    </source>
</evidence>
<evidence type="ECO:0000256" key="6">
    <source>
        <dbReference type="ARBA" id="ARBA00022737"/>
    </source>
</evidence>
<evidence type="ECO:0000256" key="13">
    <source>
        <dbReference type="ARBA" id="ARBA00023242"/>
    </source>
</evidence>
<dbReference type="RefSeq" id="XP_001742128.1">
    <property type="nucleotide sequence ID" value="XM_001742076.1"/>
</dbReference>
<dbReference type="PROSITE" id="PS50172">
    <property type="entry name" value="BRCT"/>
    <property type="match status" value="1"/>
</dbReference>
<keyword evidence="9 15" id="KW-0067">ATP-binding</keyword>
<accession>A9UP66</accession>
<evidence type="ECO:0000256" key="8">
    <source>
        <dbReference type="ARBA" id="ARBA00022763"/>
    </source>
</evidence>
<keyword evidence="8 15" id="KW-0227">DNA damage</keyword>
<dbReference type="GO" id="GO:0003910">
    <property type="term" value="F:DNA ligase (ATP) activity"/>
    <property type="evidence" value="ECO:0000318"/>
    <property type="project" value="GO_Central"/>
</dbReference>
<comment type="cofactor">
    <cofactor evidence="1">
        <name>Mg(2+)</name>
        <dbReference type="ChEBI" id="CHEBI:18420"/>
    </cofactor>
</comment>
<dbReference type="Gene3D" id="2.40.50.140">
    <property type="entry name" value="Nucleic acid-binding proteins"/>
    <property type="match status" value="1"/>
</dbReference>
<feature type="domain" description="BRCT" evidence="19">
    <location>
        <begin position="884"/>
        <end position="991"/>
    </location>
</feature>
<dbReference type="GO" id="GO:0005524">
    <property type="term" value="F:ATP binding"/>
    <property type="evidence" value="ECO:0000318"/>
    <property type="project" value="GO_Central"/>
</dbReference>
<evidence type="ECO:0000256" key="17">
    <source>
        <dbReference type="SAM" id="MobiDB-lite"/>
    </source>
</evidence>
<keyword evidence="12 15" id="KW-0234">DNA repair</keyword>
<dbReference type="GO" id="GO:0006303">
    <property type="term" value="P:double-strand break repair via nonhomologous end joining"/>
    <property type="evidence" value="ECO:0000318"/>
    <property type="project" value="GO_Central"/>
</dbReference>
<dbReference type="InterPro" id="IPR044125">
    <property type="entry name" value="Adenylation_DNA_ligase_IV"/>
</dbReference>
<organism evidence="20 21">
    <name type="scientific">Monosiga brevicollis</name>
    <name type="common">Choanoflagellate</name>
    <dbReference type="NCBI Taxonomy" id="81824"/>
    <lineage>
        <taxon>Eukaryota</taxon>
        <taxon>Choanoflagellata</taxon>
        <taxon>Craspedida</taxon>
        <taxon>Salpingoecidae</taxon>
        <taxon>Monosiga</taxon>
    </lineage>
</organism>
<dbReference type="GO" id="GO:0071897">
    <property type="term" value="P:DNA biosynthetic process"/>
    <property type="evidence" value="ECO:0007669"/>
    <property type="project" value="InterPro"/>
</dbReference>
<dbReference type="eggNOG" id="KOG0966">
    <property type="taxonomic scope" value="Eukaryota"/>
</dbReference>
<dbReference type="SUPFAM" id="SSF52113">
    <property type="entry name" value="BRCT domain"/>
    <property type="match status" value="1"/>
</dbReference>
<evidence type="ECO:0000256" key="15">
    <source>
        <dbReference type="RuleBase" id="RU000617"/>
    </source>
</evidence>
<dbReference type="FunCoup" id="A9UP66">
    <property type="interactions" value="909"/>
</dbReference>
<dbReference type="CDD" id="cd07968">
    <property type="entry name" value="OBF_DNA_ligase_IV"/>
    <property type="match status" value="1"/>
</dbReference>
<keyword evidence="7 15" id="KW-0547">Nucleotide-binding</keyword>
<dbReference type="InterPro" id="IPR036420">
    <property type="entry name" value="BRCT_dom_sf"/>
</dbReference>
<dbReference type="InParanoid" id="A9UP66"/>
<dbReference type="Pfam" id="PF04675">
    <property type="entry name" value="DNA_ligase_A_N"/>
    <property type="match status" value="1"/>
</dbReference>
<keyword evidence="6" id="KW-0677">Repeat</keyword>
<keyword evidence="21" id="KW-1185">Reference proteome</keyword>
<dbReference type="GeneID" id="5887783"/>
<feature type="compositionally biased region" description="Basic and acidic residues" evidence="17">
    <location>
        <begin position="159"/>
        <end position="170"/>
    </location>
</feature>
<dbReference type="NCBIfam" id="TIGR00574">
    <property type="entry name" value="dnl1"/>
    <property type="match status" value="1"/>
</dbReference>
<evidence type="ECO:0000259" key="18">
    <source>
        <dbReference type="PROSITE" id="PS50160"/>
    </source>
</evidence>
<evidence type="ECO:0000256" key="10">
    <source>
        <dbReference type="ARBA" id="ARBA00022842"/>
    </source>
</evidence>
<dbReference type="Pfam" id="PF01068">
    <property type="entry name" value="DNA_ligase_A_M"/>
    <property type="match status" value="1"/>
</dbReference>
<dbReference type="SUPFAM" id="SSF56091">
    <property type="entry name" value="DNA ligase/mRNA capping enzyme, catalytic domain"/>
    <property type="match status" value="1"/>
</dbReference>
<dbReference type="EC" id="6.5.1.1" evidence="15"/>
<gene>
    <name evidence="20" type="ORF">MONBRDRAFT_21978</name>
</gene>
<dbReference type="InterPro" id="IPR016059">
    <property type="entry name" value="DNA_ligase_ATP-dep_CS"/>
</dbReference>
<keyword evidence="10" id="KW-0460">Magnesium</keyword>
<protein>
    <recommendedName>
        <fullName evidence="15">DNA ligase</fullName>
        <ecNumber evidence="15">6.5.1.1</ecNumber>
    </recommendedName>
</protein>
<dbReference type="PANTHER" id="PTHR45997">
    <property type="entry name" value="DNA LIGASE 4"/>
    <property type="match status" value="1"/>
</dbReference>
<dbReference type="GO" id="GO:0005958">
    <property type="term" value="C:DNA-dependent protein kinase-DNA ligase 4 complex"/>
    <property type="evidence" value="ECO:0000318"/>
    <property type="project" value="GO_Central"/>
</dbReference>
<dbReference type="CDD" id="cd07903">
    <property type="entry name" value="Adenylation_DNA_ligase_IV"/>
    <property type="match status" value="1"/>
</dbReference>
<dbReference type="InterPro" id="IPR000977">
    <property type="entry name" value="DNA_ligase_ATP-dep"/>
</dbReference>
<dbReference type="Proteomes" id="UP000001357">
    <property type="component" value="Unassembled WGS sequence"/>
</dbReference>
<dbReference type="Gene3D" id="3.30.470.30">
    <property type="entry name" value="DNA ligase/mRNA capping enzyme"/>
    <property type="match status" value="1"/>
</dbReference>
<dbReference type="SUPFAM" id="SSF50249">
    <property type="entry name" value="Nucleic acid-binding proteins"/>
    <property type="match status" value="1"/>
</dbReference>
<evidence type="ECO:0000256" key="1">
    <source>
        <dbReference type="ARBA" id="ARBA00001946"/>
    </source>
</evidence>
<evidence type="ECO:0000256" key="16">
    <source>
        <dbReference type="RuleBase" id="RU004196"/>
    </source>
</evidence>
<keyword evidence="4 15" id="KW-0436">Ligase</keyword>
<dbReference type="InterPro" id="IPR029710">
    <property type="entry name" value="LIG4"/>
</dbReference>
<comment type="subcellular location">
    <subcellularLocation>
        <location evidence="2">Nucleus</location>
    </subcellularLocation>
</comment>
<dbReference type="STRING" id="81824.A9UP66"/>
<dbReference type="InterPro" id="IPR012310">
    <property type="entry name" value="DNA_ligase_ATP-dep_cent"/>
</dbReference>
<comment type="similarity">
    <text evidence="3 16">Belongs to the ATP-dependent DNA ligase family.</text>
</comment>
<dbReference type="GO" id="GO:0032807">
    <property type="term" value="C:DNA ligase IV complex"/>
    <property type="evidence" value="ECO:0000318"/>
    <property type="project" value="GO_Central"/>
</dbReference>
<keyword evidence="11 15" id="KW-0233">DNA recombination</keyword>
<feature type="compositionally biased region" description="Low complexity" evidence="17">
    <location>
        <begin position="178"/>
        <end position="189"/>
    </location>
</feature>
<evidence type="ECO:0000259" key="19">
    <source>
        <dbReference type="PROSITE" id="PS50172"/>
    </source>
</evidence>
<dbReference type="InterPro" id="IPR001357">
    <property type="entry name" value="BRCT_dom"/>
</dbReference>
<dbReference type="GO" id="GO:0003677">
    <property type="term" value="F:DNA binding"/>
    <property type="evidence" value="ECO:0000318"/>
    <property type="project" value="GO_Central"/>
</dbReference>
<name>A9UP66_MONBE</name>
<dbReference type="InterPro" id="IPR012309">
    <property type="entry name" value="DNA_ligase_ATP-dep_C"/>
</dbReference>
<dbReference type="GO" id="GO:0006297">
    <property type="term" value="P:nucleotide-excision repair, DNA gap filling"/>
    <property type="evidence" value="ECO:0000318"/>
    <property type="project" value="GO_Central"/>
</dbReference>
<evidence type="ECO:0000256" key="12">
    <source>
        <dbReference type="ARBA" id="ARBA00023204"/>
    </source>
</evidence>
<comment type="catalytic activity">
    <reaction evidence="14 15">
        <text>ATP + (deoxyribonucleotide)n-3'-hydroxyl + 5'-phospho-(deoxyribonucleotide)m = (deoxyribonucleotide)n+m + AMP + diphosphate.</text>
        <dbReference type="EC" id="6.5.1.1"/>
    </reaction>
</comment>
<sequence>MSQQPSQSAGGARAIQDRWRFYDICLLLDQMEQNRRDKSKIRALLTKSFQHWRASASDNAEIDNAMPLMRLLLPHLDLKRGSYNLKEPTISKLYIECLGLNKVTSADAQTLINWKESGGKNAGVLYKLIGDIMKSRAAAKPSLTLREINESLDQLAAVGRDRYNRRRPEANDVAGNDPSTGPTGPSQGPGRRGRASKEGQAAVLDQLIKRATALEHRWLVAIILRDLKCGFKDTTVFSCFHDQAEEFYHRNSNLEALCKELHGSGHVDLIKIRPGDSCGVMLAKATRNKDDRGNTLDRLIRSFGDPFLMEIKWDGERIHLHKDGSDCWYFSRNRHDFTNAYCTTDTSKSHWHNVQPAFAKGVHSCILDGEMLGYNTRTHELVAKDDNFDVKALARPNTETNLKYTHVVPLYLVWDIIYLNGHNLLDMSMIERRRLLEANIQPVEGRLHIVELEVGHGKDDFLRFANHVMQQGHEGVIVKRQDSRYCLGQRGGGWWKWKPEYHQSLQDTLDLVIVGGYFGEGSRRSGAISHFMLAVAEDRPPDAPAGWKPTRFHSCCKVGTGYSFNELERVRRKLAPHWHKWKAPAPGDTLNPCGMGPGVFLAMPNFKERPDYWIPPDQSIVVEMKAASLIETNQFATGLTLRFPRLVKFRDSEKDWFECATISDLRTAGTRHGQLVSGVLDADSFGSGDGSPAKRAKRAVRVHQNYGAVNVDDVQVEMDALKGREFLLDKLEDTGPLSRETIASMIKQLGGQQAVASLQPGTIVISDSLTFRVRSQRVKVDVVKLELFGGACVVGMEPHEQRVSLLGDSYVDDLAVDELDDILRSSSSANPSNRAVISCDLCLFCAAYRACTVRTSPPTHSALFYPLATVPIKDCLADIEECLPSLPVFRGTVLYFDVFRHVVLRQASTRVDYSPLLTLQLEAKLAGAELALVLDERVTHVVMDEHRRSTHRLELQAALQELGLNLPVVHGDWVKECLAQRQQVDLRPYTHHAFYRFD</sequence>
<reference evidence="20 21" key="1">
    <citation type="journal article" date="2008" name="Nature">
        <title>The genome of the choanoflagellate Monosiga brevicollis and the origin of metazoans.</title>
        <authorList>
            <consortium name="JGI Sequencing"/>
            <person name="King N."/>
            <person name="Westbrook M.J."/>
            <person name="Young S.L."/>
            <person name="Kuo A."/>
            <person name="Abedin M."/>
            <person name="Chapman J."/>
            <person name="Fairclough S."/>
            <person name="Hellsten U."/>
            <person name="Isogai Y."/>
            <person name="Letunic I."/>
            <person name="Marr M."/>
            <person name="Pincus D."/>
            <person name="Putnam N."/>
            <person name="Rokas A."/>
            <person name="Wright K.J."/>
            <person name="Zuzow R."/>
            <person name="Dirks W."/>
            <person name="Good M."/>
            <person name="Goodstein D."/>
            <person name="Lemons D."/>
            <person name="Li W."/>
            <person name="Lyons J.B."/>
            <person name="Morris A."/>
            <person name="Nichols S."/>
            <person name="Richter D.J."/>
            <person name="Salamov A."/>
            <person name="Bork P."/>
            <person name="Lim W.A."/>
            <person name="Manning G."/>
            <person name="Miller W.T."/>
            <person name="McGinnis W."/>
            <person name="Shapiro H."/>
            <person name="Tjian R."/>
            <person name="Grigoriev I.V."/>
            <person name="Rokhsar D."/>
        </authorList>
    </citation>
    <scope>NUCLEOTIDE SEQUENCE [LARGE SCALE GENOMIC DNA]</scope>
    <source>
        <strain evidence="21">MX1 / ATCC 50154</strain>
    </source>
</reference>
<evidence type="ECO:0000256" key="9">
    <source>
        <dbReference type="ARBA" id="ARBA00022840"/>
    </source>
</evidence>
<dbReference type="PROSITE" id="PS00697">
    <property type="entry name" value="DNA_LIGASE_A1"/>
    <property type="match status" value="1"/>
</dbReference>
<dbReference type="OMA" id="TVMIESH"/>
<feature type="domain" description="ATP-dependent DNA ligase family profile" evidence="18">
    <location>
        <begin position="402"/>
        <end position="537"/>
    </location>
</feature>
<dbReference type="Pfam" id="PF04679">
    <property type="entry name" value="DNA_ligase_A_C"/>
    <property type="match status" value="1"/>
</dbReference>
<evidence type="ECO:0000313" key="21">
    <source>
        <dbReference type="Proteomes" id="UP000001357"/>
    </source>
</evidence>
<evidence type="ECO:0000313" key="20">
    <source>
        <dbReference type="EMBL" id="EDQ92366.1"/>
    </source>
</evidence>
<dbReference type="PROSITE" id="PS50160">
    <property type="entry name" value="DNA_LIGASE_A3"/>
    <property type="match status" value="1"/>
</dbReference>
<keyword evidence="5" id="KW-0479">Metal-binding</keyword>
<evidence type="ECO:0000256" key="2">
    <source>
        <dbReference type="ARBA" id="ARBA00004123"/>
    </source>
</evidence>
<evidence type="ECO:0000256" key="4">
    <source>
        <dbReference type="ARBA" id="ARBA00022598"/>
    </source>
</evidence>